<evidence type="ECO:0000313" key="6">
    <source>
        <dbReference type="Proteomes" id="UP000317778"/>
    </source>
</evidence>
<dbReference type="SUPFAM" id="SSF50475">
    <property type="entry name" value="FMN-binding split barrel"/>
    <property type="match status" value="1"/>
</dbReference>
<comment type="cofactor">
    <cofactor evidence="1">
        <name>FMN</name>
        <dbReference type="ChEBI" id="CHEBI:58210"/>
    </cofactor>
</comment>
<keyword evidence="2" id="KW-0285">Flavoprotein</keyword>
<accession>A0A532V337</accession>
<dbReference type="PANTHER" id="PTHR43567">
    <property type="entry name" value="FLAVOREDOXIN-RELATED-RELATED"/>
    <property type="match status" value="1"/>
</dbReference>
<dbReference type="GO" id="GO:0016646">
    <property type="term" value="F:oxidoreductase activity, acting on the CH-NH group of donors, NAD or NADP as acceptor"/>
    <property type="evidence" value="ECO:0007669"/>
    <property type="project" value="UniProtKB-ARBA"/>
</dbReference>
<comment type="caution">
    <text evidence="5">The sequence shown here is derived from an EMBL/GenBank/DDBJ whole genome shotgun (WGS) entry which is preliminary data.</text>
</comment>
<dbReference type="InterPro" id="IPR002563">
    <property type="entry name" value="Flavin_Rdtase-like_dom"/>
</dbReference>
<dbReference type="Proteomes" id="UP000317778">
    <property type="component" value="Unassembled WGS sequence"/>
</dbReference>
<dbReference type="InterPro" id="IPR052174">
    <property type="entry name" value="Flavoredoxin"/>
</dbReference>
<evidence type="ECO:0000313" key="5">
    <source>
        <dbReference type="EMBL" id="TKJ41407.1"/>
    </source>
</evidence>
<evidence type="ECO:0000256" key="3">
    <source>
        <dbReference type="ARBA" id="ARBA00038054"/>
    </source>
</evidence>
<dbReference type="PANTHER" id="PTHR43567:SF1">
    <property type="entry name" value="FLAVOREDOXIN"/>
    <property type="match status" value="1"/>
</dbReference>
<reference evidence="5 6" key="1">
    <citation type="submission" date="2017-06" db="EMBL/GenBank/DDBJ databases">
        <title>Novel microbial phyla capable of carbon fixation and sulfur reduction in deep-sea sediments.</title>
        <authorList>
            <person name="Huang J."/>
            <person name="Baker B."/>
            <person name="Wang Y."/>
        </authorList>
    </citation>
    <scope>NUCLEOTIDE SEQUENCE [LARGE SCALE GENOMIC DNA]</scope>
    <source>
        <strain evidence="5">B3_TA06</strain>
    </source>
</reference>
<evidence type="ECO:0000256" key="1">
    <source>
        <dbReference type="ARBA" id="ARBA00001917"/>
    </source>
</evidence>
<dbReference type="Gene3D" id="2.30.110.10">
    <property type="entry name" value="Electron Transport, Fmn-binding Protein, Chain A"/>
    <property type="match status" value="1"/>
</dbReference>
<dbReference type="InterPro" id="IPR012349">
    <property type="entry name" value="Split_barrel_FMN-bd"/>
</dbReference>
<organism evidence="5 6">
    <name type="scientific">candidate division TA06 bacterium B3_TA06</name>
    <dbReference type="NCBI Taxonomy" id="2012487"/>
    <lineage>
        <taxon>Bacteria</taxon>
        <taxon>Bacteria division TA06</taxon>
    </lineage>
</organism>
<gene>
    <name evidence="5" type="ORF">CEE36_08110</name>
</gene>
<dbReference type="Pfam" id="PF01613">
    <property type="entry name" value="Flavin_Reduct"/>
    <property type="match status" value="1"/>
</dbReference>
<feature type="domain" description="Flavin reductase like" evidence="4">
    <location>
        <begin position="6"/>
        <end position="86"/>
    </location>
</feature>
<proteinExistence type="inferred from homology"/>
<dbReference type="GO" id="GO:0010181">
    <property type="term" value="F:FMN binding"/>
    <property type="evidence" value="ECO:0007669"/>
    <property type="project" value="InterPro"/>
</dbReference>
<comment type="similarity">
    <text evidence="3">Belongs to the flavoredoxin family.</text>
</comment>
<dbReference type="EMBL" id="NJBO01000013">
    <property type="protein sequence ID" value="TKJ41407.1"/>
    <property type="molecule type" value="Genomic_DNA"/>
</dbReference>
<dbReference type="AlphaFoldDB" id="A0A532V337"/>
<sequence>MPCPYYFGIVSGRDTDKFAATGLTPVKSDLVDAPYVKEFPLVLECKLLHAFELGLHTQFVGEIADVKADEEVLGESGYPDIEKAKPIVYTPMARTYHGIGKYLGLGFSVGRKI</sequence>
<protein>
    <recommendedName>
        <fullName evidence="4">Flavin reductase like domain-containing protein</fullName>
    </recommendedName>
</protein>
<name>A0A532V337_UNCT6</name>
<evidence type="ECO:0000259" key="4">
    <source>
        <dbReference type="Pfam" id="PF01613"/>
    </source>
</evidence>
<evidence type="ECO:0000256" key="2">
    <source>
        <dbReference type="ARBA" id="ARBA00022630"/>
    </source>
</evidence>